<dbReference type="EMBL" id="LAZR01000242">
    <property type="protein sequence ID" value="KKN79793.1"/>
    <property type="molecule type" value="Genomic_DNA"/>
</dbReference>
<protein>
    <submittedName>
        <fullName evidence="1">Uncharacterized protein</fullName>
    </submittedName>
</protein>
<evidence type="ECO:0000313" key="1">
    <source>
        <dbReference type="EMBL" id="KKN79793.1"/>
    </source>
</evidence>
<proteinExistence type="predicted"/>
<dbReference type="AlphaFoldDB" id="A0A0F9WMH5"/>
<reference evidence="1" key="1">
    <citation type="journal article" date="2015" name="Nature">
        <title>Complex archaea that bridge the gap between prokaryotes and eukaryotes.</title>
        <authorList>
            <person name="Spang A."/>
            <person name="Saw J.H."/>
            <person name="Jorgensen S.L."/>
            <person name="Zaremba-Niedzwiedzka K."/>
            <person name="Martijn J."/>
            <person name="Lind A.E."/>
            <person name="van Eijk R."/>
            <person name="Schleper C."/>
            <person name="Guy L."/>
            <person name="Ettema T.J."/>
        </authorList>
    </citation>
    <scope>NUCLEOTIDE SEQUENCE</scope>
</reference>
<accession>A0A0F9WMH5</accession>
<organism evidence="1">
    <name type="scientific">marine sediment metagenome</name>
    <dbReference type="NCBI Taxonomy" id="412755"/>
    <lineage>
        <taxon>unclassified sequences</taxon>
        <taxon>metagenomes</taxon>
        <taxon>ecological metagenomes</taxon>
    </lineage>
</organism>
<name>A0A0F9WMH5_9ZZZZ</name>
<comment type="caution">
    <text evidence="1">The sequence shown here is derived from an EMBL/GenBank/DDBJ whole genome shotgun (WGS) entry which is preliminary data.</text>
</comment>
<gene>
    <name evidence="1" type="ORF">LCGC14_0336480</name>
</gene>
<sequence>MGGPIVEIDLDQISRIIRAVERVEKLPPNPPAGRPRGPVPKPNLRHFELAAHLVPGGSALAYPRDFDGTDDYTTNLSGTKFTVHDLLGIHRGRAQGAYSSPHDDGSRGIAEKRNGLWQIIAMQPHALKIECLTNGAVLTTDANITVDNVKILFPVGAIFAEGLPTEIVNRFKDEADTNAIVTASWDDDIADDGVGSGSGGTGSGGSGADGRYACDDITCPA</sequence>